<dbReference type="EMBL" id="FWWU01000009">
    <property type="protein sequence ID" value="SMB95847.1"/>
    <property type="molecule type" value="Genomic_DNA"/>
</dbReference>
<dbReference type="SFLD" id="SFLDS00003">
    <property type="entry name" value="Haloacid_Dehalogenase"/>
    <property type="match status" value="1"/>
</dbReference>
<dbReference type="InterPro" id="IPR023214">
    <property type="entry name" value="HAD_sf"/>
</dbReference>
<dbReference type="AlphaFoldDB" id="A0A1W1VR73"/>
<dbReference type="InterPro" id="IPR006439">
    <property type="entry name" value="HAD-SF_hydro_IA"/>
</dbReference>
<dbReference type="GO" id="GO:0046872">
    <property type="term" value="F:metal ion binding"/>
    <property type="evidence" value="ECO:0007669"/>
    <property type="project" value="UniProtKB-KW"/>
</dbReference>
<sequence>MLVFVTHTRAVIFDLDDTLFDDNASMRAGLLGVARPHTHLAGRHPDELLGEYKRVLGEFYPAFVAGQLSLAEYRARRFERLHGLWGIEGVPGDVSFEAFRTAYQAARQAVPGGLELLRALRERGVKVGILTNFIRPEQQAKLDACGLTPWVDALVTTSEAPPKPDPGSYAAILTALEVQPNEAVMVGDSWENDVVGARAAGMRAVWFERWGGEVAEADVPVVRDFAPLEAALRALLEESASAP</sequence>
<name>A0A1W1VR73_9DEIO</name>
<dbReference type="OrthoDB" id="9802350at2"/>
<keyword evidence="6" id="KW-1185">Reference proteome</keyword>
<dbReference type="SUPFAM" id="SSF56784">
    <property type="entry name" value="HAD-like"/>
    <property type="match status" value="1"/>
</dbReference>
<keyword evidence="4" id="KW-0460">Magnesium</keyword>
<evidence type="ECO:0000256" key="1">
    <source>
        <dbReference type="ARBA" id="ARBA00001946"/>
    </source>
</evidence>
<dbReference type="PANTHER" id="PTHR46470">
    <property type="entry name" value="N-ACYLNEURAMINATE-9-PHOSPHATASE"/>
    <property type="match status" value="1"/>
</dbReference>
<dbReference type="InterPro" id="IPR051400">
    <property type="entry name" value="HAD-like_hydrolase"/>
</dbReference>
<dbReference type="Proteomes" id="UP000192582">
    <property type="component" value="Unassembled WGS sequence"/>
</dbReference>
<dbReference type="NCBIfam" id="TIGR01509">
    <property type="entry name" value="HAD-SF-IA-v3"/>
    <property type="match status" value="1"/>
</dbReference>
<dbReference type="Pfam" id="PF00702">
    <property type="entry name" value="Hydrolase"/>
    <property type="match status" value="1"/>
</dbReference>
<accession>A0A1W1VR73</accession>
<evidence type="ECO:0000313" key="6">
    <source>
        <dbReference type="Proteomes" id="UP000192582"/>
    </source>
</evidence>
<evidence type="ECO:0000256" key="4">
    <source>
        <dbReference type="ARBA" id="ARBA00022842"/>
    </source>
</evidence>
<dbReference type="NCBIfam" id="TIGR01549">
    <property type="entry name" value="HAD-SF-IA-v1"/>
    <property type="match status" value="1"/>
</dbReference>
<evidence type="ECO:0000313" key="5">
    <source>
        <dbReference type="EMBL" id="SMB95847.1"/>
    </source>
</evidence>
<evidence type="ECO:0000256" key="3">
    <source>
        <dbReference type="ARBA" id="ARBA00022801"/>
    </source>
</evidence>
<proteinExistence type="predicted"/>
<dbReference type="PANTHER" id="PTHR46470:SF2">
    <property type="entry name" value="GLYCERALDEHYDE 3-PHOSPHATE PHOSPHATASE"/>
    <property type="match status" value="1"/>
</dbReference>
<dbReference type="GO" id="GO:0016791">
    <property type="term" value="F:phosphatase activity"/>
    <property type="evidence" value="ECO:0007669"/>
    <property type="project" value="TreeGrafter"/>
</dbReference>
<keyword evidence="2" id="KW-0479">Metal-binding</keyword>
<dbReference type="InterPro" id="IPR036412">
    <property type="entry name" value="HAD-like_sf"/>
</dbReference>
<dbReference type="Gene3D" id="3.40.50.1000">
    <property type="entry name" value="HAD superfamily/HAD-like"/>
    <property type="match status" value="1"/>
</dbReference>
<evidence type="ECO:0000256" key="2">
    <source>
        <dbReference type="ARBA" id="ARBA00022723"/>
    </source>
</evidence>
<organism evidence="5 6">
    <name type="scientific">Deinococcus hopiensis KR-140</name>
    <dbReference type="NCBI Taxonomy" id="695939"/>
    <lineage>
        <taxon>Bacteria</taxon>
        <taxon>Thermotogati</taxon>
        <taxon>Deinococcota</taxon>
        <taxon>Deinococci</taxon>
        <taxon>Deinococcales</taxon>
        <taxon>Deinococcaceae</taxon>
        <taxon>Deinococcus</taxon>
    </lineage>
</organism>
<dbReference type="Gene3D" id="1.20.120.710">
    <property type="entry name" value="Haloacid dehalogenase hydrolase-like domain"/>
    <property type="match status" value="1"/>
</dbReference>
<reference evidence="5 6" key="1">
    <citation type="submission" date="2017-04" db="EMBL/GenBank/DDBJ databases">
        <authorList>
            <person name="Afonso C.L."/>
            <person name="Miller P.J."/>
            <person name="Scott M.A."/>
            <person name="Spackman E."/>
            <person name="Goraichik I."/>
            <person name="Dimitrov K.M."/>
            <person name="Suarez D.L."/>
            <person name="Swayne D.E."/>
        </authorList>
    </citation>
    <scope>NUCLEOTIDE SEQUENCE [LARGE SCALE GENOMIC DNA]</scope>
    <source>
        <strain evidence="5 6">KR-140</strain>
    </source>
</reference>
<dbReference type="SFLD" id="SFLDG01129">
    <property type="entry name" value="C1.5:_HAD__Beta-PGM__Phosphata"/>
    <property type="match status" value="1"/>
</dbReference>
<dbReference type="STRING" id="695939.SAMN00790413_03028"/>
<protein>
    <submittedName>
        <fullName evidence="5">Putative hydrolase of the HAD superfamily</fullName>
    </submittedName>
</protein>
<keyword evidence="3 5" id="KW-0378">Hydrolase</keyword>
<gene>
    <name evidence="5" type="ORF">SAMN00790413_03028</name>
</gene>
<dbReference type="GO" id="GO:0044281">
    <property type="term" value="P:small molecule metabolic process"/>
    <property type="evidence" value="ECO:0007669"/>
    <property type="project" value="UniProtKB-ARBA"/>
</dbReference>
<comment type="cofactor">
    <cofactor evidence="1">
        <name>Mg(2+)</name>
        <dbReference type="ChEBI" id="CHEBI:18420"/>
    </cofactor>
</comment>
<dbReference type="PRINTS" id="PR00413">
    <property type="entry name" value="HADHALOGNASE"/>
</dbReference>